<evidence type="ECO:0008006" key="4">
    <source>
        <dbReference type="Google" id="ProtNLM"/>
    </source>
</evidence>
<evidence type="ECO:0000259" key="1">
    <source>
        <dbReference type="Pfam" id="PF04451"/>
    </source>
</evidence>
<reference evidence="3" key="1">
    <citation type="journal article" date="2020" name="Nature">
        <title>Giant virus diversity and host interactions through global metagenomics.</title>
        <authorList>
            <person name="Schulz F."/>
            <person name="Roux S."/>
            <person name="Paez-Espino D."/>
            <person name="Jungbluth S."/>
            <person name="Walsh D.A."/>
            <person name="Denef V.J."/>
            <person name="McMahon K.D."/>
            <person name="Konstantinidis K.T."/>
            <person name="Eloe-Fadrosh E.A."/>
            <person name="Kyrpides N.C."/>
            <person name="Woyke T."/>
        </authorList>
    </citation>
    <scope>NUCLEOTIDE SEQUENCE</scope>
    <source>
        <strain evidence="3">GVMAG-S-ERX555943-30</strain>
    </source>
</reference>
<feature type="domain" description="Major capsid protein N-terminal" evidence="2">
    <location>
        <begin position="25"/>
        <end position="241"/>
    </location>
</feature>
<dbReference type="InterPro" id="IPR038519">
    <property type="entry name" value="MCP_C_sf"/>
</dbReference>
<dbReference type="GO" id="GO:0005198">
    <property type="term" value="F:structural molecule activity"/>
    <property type="evidence" value="ECO:0007669"/>
    <property type="project" value="InterPro"/>
</dbReference>
<dbReference type="SUPFAM" id="SSF49749">
    <property type="entry name" value="Group II dsDNA viruses VP"/>
    <property type="match status" value="2"/>
</dbReference>
<name>A0A6C0ATE9_9ZZZZ</name>
<evidence type="ECO:0000313" key="3">
    <source>
        <dbReference type="EMBL" id="QHS83189.1"/>
    </source>
</evidence>
<dbReference type="InterPro" id="IPR016112">
    <property type="entry name" value="VP_dsDNA_II"/>
</dbReference>
<dbReference type="AlphaFoldDB" id="A0A6C0ATE9"/>
<dbReference type="Pfam" id="PF16903">
    <property type="entry name" value="Capsid_N"/>
    <property type="match status" value="1"/>
</dbReference>
<dbReference type="Gene3D" id="2.70.9.20">
    <property type="entry name" value="Major capsid protein Vp54"/>
    <property type="match status" value="1"/>
</dbReference>
<evidence type="ECO:0000259" key="2">
    <source>
        <dbReference type="Pfam" id="PF16903"/>
    </source>
</evidence>
<organism evidence="3">
    <name type="scientific">viral metagenome</name>
    <dbReference type="NCBI Taxonomy" id="1070528"/>
    <lineage>
        <taxon>unclassified sequences</taxon>
        <taxon>metagenomes</taxon>
        <taxon>organismal metagenomes</taxon>
    </lineage>
</organism>
<proteinExistence type="predicted"/>
<protein>
    <recommendedName>
        <fullName evidence="4">Major capsid protein N-terminal domain-containing protein</fullName>
    </recommendedName>
</protein>
<feature type="domain" description="Major capsid protein C-terminal" evidence="1">
    <location>
        <begin position="304"/>
        <end position="488"/>
    </location>
</feature>
<dbReference type="Pfam" id="PF04451">
    <property type="entry name" value="Capsid_NCLDV"/>
    <property type="match status" value="1"/>
</dbReference>
<accession>A0A6C0ATE9</accession>
<dbReference type="Gene3D" id="2.70.9.10">
    <property type="entry name" value="Adenovirus Type 2 Hexon, domain 4"/>
    <property type="match status" value="1"/>
</dbReference>
<sequence>MAGGLLNIVSVGNNNIILTGNPTKTFFNVTYSKYTNFGLQKFRIDYDGQRELRLNESSTFSFKMPRYAELLMDTYIVVTLPDIYSPIHQPVFDNKDGTAGEWAPYEFRWIDNIGAMMVQEVEITSGNMSLQKYSGNYIASVVERDFSEEKKNLFNEMTGNVGELKDPANSNNRINTYPNALYTTNTDGSEPSIRGRNIYIPLGAWFTMSPGCAIPLIALQYNEIRINVTLRPIRDLFQVRDIFDYRNNFPYVKPDFNENRFQMYRYLQTPPSFDLTSSNYTNQTTTWNADVHLLSTYCFLSKEEATKFAREDHVYLVKDVHEYNFENITGAKKIKVESSGMVSSWMFYFQRNDVNLRNEWNNYTNWPYRTLPQNTEVYSNDDVEGNFPNVHPSNLVFSGFSFTGNFNVQNRKHILETFGIVLDGDYRENLLTRGVYDYIEKYNRTKGNAKDGLYCYNFCLNSHLSEYQPSGAINLSRFKTIELELSTYVPPIDELNSSFDLICDVDGNPVGVRKANWRLYDYNYNMTLLEERYNVISFVGGVAGMMYAK</sequence>
<dbReference type="InterPro" id="IPR007542">
    <property type="entry name" value="MCP_C"/>
</dbReference>
<dbReference type="InterPro" id="IPR031654">
    <property type="entry name" value="Capsid_N"/>
</dbReference>
<dbReference type="EMBL" id="MN738750">
    <property type="protein sequence ID" value="QHS83189.1"/>
    <property type="molecule type" value="Genomic_DNA"/>
</dbReference>